<dbReference type="SUPFAM" id="SSF53383">
    <property type="entry name" value="PLP-dependent transferases"/>
    <property type="match status" value="1"/>
</dbReference>
<dbReference type="PIRSF" id="PIRSF000412">
    <property type="entry name" value="SHMT"/>
    <property type="match status" value="1"/>
</dbReference>
<sequence length="418" mass="44430">MPFPSDTNPDTEVFGLLEDERIRQTTGLQLIASENFTSPAVMRATGSILTNKYSEGYPGKRYYGGNVIVDDIEALAISRVKELFGAEHANVQPHSGASANMAVYLGLLNPGDTVLGLSLDHGGHLTHGSPVNASGILYNFKSYGVTEGEERINFDEMRELALEHRPKMIVAGTTSYPRRLDPEPFKAIADEVGALLMFDIAHLAGLVAGGAHPNPVPFADVVTFTTHKTLRGPRGGCILTKAQYAQAIDKAVFPGSQGGPLEHAVAAKAVAFREALDPSFKTYAHQIVKNASALAAALTKEGFRLVSGGTDTHLMVVDLRPFDAECTGKVAQLVLDDAGITLNKNTVPDDPRSPFVTSGVRIGTPSVTTQGMTEAEMPVIASLIAEALRHRDDAAAVAGVKAKVAALCAKFPVYPNPF</sequence>
<dbReference type="GO" id="GO:0004372">
    <property type="term" value="F:glycine hydroxymethyltransferase activity"/>
    <property type="evidence" value="ECO:0007669"/>
    <property type="project" value="InterPro"/>
</dbReference>
<dbReference type="CDD" id="cd00378">
    <property type="entry name" value="SHMT"/>
    <property type="match status" value="1"/>
</dbReference>
<dbReference type="GO" id="GO:0035999">
    <property type="term" value="P:tetrahydrofolate interconversion"/>
    <property type="evidence" value="ECO:0007669"/>
    <property type="project" value="InterPro"/>
</dbReference>
<accession>A0A6J6H3L2</accession>
<dbReference type="Pfam" id="PF00464">
    <property type="entry name" value="SHMT"/>
    <property type="match status" value="1"/>
</dbReference>
<dbReference type="PANTHER" id="PTHR11680:SF35">
    <property type="entry name" value="SERINE HYDROXYMETHYLTRANSFERASE 1"/>
    <property type="match status" value="1"/>
</dbReference>
<dbReference type="EMBL" id="CAEZUZ010000003">
    <property type="protein sequence ID" value="CAB4606993.1"/>
    <property type="molecule type" value="Genomic_DNA"/>
</dbReference>
<dbReference type="AlphaFoldDB" id="A0A6J6H3L2"/>
<gene>
    <name evidence="10" type="ORF">UFOPK1889_00043</name>
</gene>
<evidence type="ECO:0000313" key="10">
    <source>
        <dbReference type="EMBL" id="CAB4606993.1"/>
    </source>
</evidence>
<dbReference type="InterPro" id="IPR015422">
    <property type="entry name" value="PyrdxlP-dep_Trfase_small"/>
</dbReference>
<dbReference type="GO" id="GO:0030170">
    <property type="term" value="F:pyridoxal phosphate binding"/>
    <property type="evidence" value="ECO:0007669"/>
    <property type="project" value="InterPro"/>
</dbReference>
<comment type="similarity">
    <text evidence="3">Belongs to the SHMT family.</text>
</comment>
<dbReference type="GO" id="GO:0005829">
    <property type="term" value="C:cytosol"/>
    <property type="evidence" value="ECO:0007669"/>
    <property type="project" value="TreeGrafter"/>
</dbReference>
<dbReference type="InterPro" id="IPR015424">
    <property type="entry name" value="PyrdxlP-dep_Trfase"/>
</dbReference>
<keyword evidence="5" id="KW-0963">Cytoplasm</keyword>
<dbReference type="FunFam" id="3.40.640.10:FF:000001">
    <property type="entry name" value="Serine hydroxymethyltransferase"/>
    <property type="match status" value="1"/>
</dbReference>
<organism evidence="10">
    <name type="scientific">freshwater metagenome</name>
    <dbReference type="NCBI Taxonomy" id="449393"/>
    <lineage>
        <taxon>unclassified sequences</taxon>
        <taxon>metagenomes</taxon>
        <taxon>ecological metagenomes</taxon>
    </lineage>
</organism>
<evidence type="ECO:0000256" key="4">
    <source>
        <dbReference type="ARBA" id="ARBA00011738"/>
    </source>
</evidence>
<evidence type="ECO:0000256" key="3">
    <source>
        <dbReference type="ARBA" id="ARBA00006376"/>
    </source>
</evidence>
<dbReference type="InterPro" id="IPR039429">
    <property type="entry name" value="SHMT-like_dom"/>
</dbReference>
<name>A0A6J6H3L2_9ZZZZ</name>
<evidence type="ECO:0000256" key="8">
    <source>
        <dbReference type="ARBA" id="ARBA00022898"/>
    </source>
</evidence>
<dbReference type="InterPro" id="IPR001085">
    <property type="entry name" value="Ser_HO-MeTrfase"/>
</dbReference>
<keyword evidence="6" id="KW-0554">One-carbon metabolism</keyword>
<keyword evidence="8" id="KW-0663">Pyridoxal phosphate</keyword>
<dbReference type="Gene3D" id="3.40.640.10">
    <property type="entry name" value="Type I PLP-dependent aspartate aminotransferase-like (Major domain)"/>
    <property type="match status" value="1"/>
</dbReference>
<comment type="subunit">
    <text evidence="4">Homodimer.</text>
</comment>
<comment type="subcellular location">
    <subcellularLocation>
        <location evidence="2">Cytoplasm</location>
    </subcellularLocation>
</comment>
<evidence type="ECO:0000256" key="5">
    <source>
        <dbReference type="ARBA" id="ARBA00022490"/>
    </source>
</evidence>
<proteinExistence type="inferred from homology"/>
<dbReference type="Gene3D" id="3.90.1150.10">
    <property type="entry name" value="Aspartate Aminotransferase, domain 1"/>
    <property type="match status" value="1"/>
</dbReference>
<keyword evidence="7" id="KW-0808">Transferase</keyword>
<protein>
    <submittedName>
        <fullName evidence="10">Unannotated protein</fullName>
    </submittedName>
</protein>
<evidence type="ECO:0000256" key="6">
    <source>
        <dbReference type="ARBA" id="ARBA00022563"/>
    </source>
</evidence>
<evidence type="ECO:0000259" key="9">
    <source>
        <dbReference type="Pfam" id="PF00464"/>
    </source>
</evidence>
<evidence type="ECO:0000256" key="7">
    <source>
        <dbReference type="ARBA" id="ARBA00022679"/>
    </source>
</evidence>
<dbReference type="PANTHER" id="PTHR11680">
    <property type="entry name" value="SERINE HYDROXYMETHYLTRANSFERASE"/>
    <property type="match status" value="1"/>
</dbReference>
<evidence type="ECO:0000256" key="1">
    <source>
        <dbReference type="ARBA" id="ARBA00001933"/>
    </source>
</evidence>
<reference evidence="10" key="1">
    <citation type="submission" date="2020-05" db="EMBL/GenBank/DDBJ databases">
        <authorList>
            <person name="Chiriac C."/>
            <person name="Salcher M."/>
            <person name="Ghai R."/>
            <person name="Kavagutti S V."/>
        </authorList>
    </citation>
    <scope>NUCLEOTIDE SEQUENCE</scope>
</reference>
<dbReference type="GO" id="GO:0019264">
    <property type="term" value="P:glycine biosynthetic process from serine"/>
    <property type="evidence" value="ECO:0007669"/>
    <property type="project" value="InterPro"/>
</dbReference>
<dbReference type="HAMAP" id="MF_00051">
    <property type="entry name" value="SHMT"/>
    <property type="match status" value="1"/>
</dbReference>
<dbReference type="InterPro" id="IPR015421">
    <property type="entry name" value="PyrdxlP-dep_Trfase_major"/>
</dbReference>
<dbReference type="InterPro" id="IPR049943">
    <property type="entry name" value="Ser_HO-MeTrfase-like"/>
</dbReference>
<evidence type="ECO:0000256" key="2">
    <source>
        <dbReference type="ARBA" id="ARBA00004496"/>
    </source>
</evidence>
<comment type="cofactor">
    <cofactor evidence="1">
        <name>pyridoxal 5'-phosphate</name>
        <dbReference type="ChEBI" id="CHEBI:597326"/>
    </cofactor>
</comment>
<feature type="domain" description="Serine hydroxymethyltransferase-like" evidence="9">
    <location>
        <begin position="9"/>
        <end position="384"/>
    </location>
</feature>
<dbReference type="NCBIfam" id="NF000586">
    <property type="entry name" value="PRK00011.1"/>
    <property type="match status" value="1"/>
</dbReference>